<evidence type="ECO:0000313" key="2">
    <source>
        <dbReference type="EMBL" id="CRP60942.1"/>
    </source>
</evidence>
<dbReference type="Proteomes" id="UP000045039">
    <property type="component" value="Unassembled WGS sequence"/>
</dbReference>
<gene>
    <name evidence="3" type="ORF">GNQ48_24755</name>
    <name evidence="4" type="ORF">GUL26_29735</name>
    <name evidence="5" type="ORF">L4V69_18405</name>
    <name evidence="2" type="ORF">PAERUG_P19_London_7_VIM_2_05_10_04990</name>
</gene>
<dbReference type="RefSeq" id="WP_003089416.1">
    <property type="nucleotide sequence ID" value="NZ_AP014622.1"/>
</dbReference>
<sequence length="47" mass="5645">MTEPMQRPDHEASRWPRDFDIRQRYAEQQELLEPPPARPREEPTADA</sequence>
<dbReference type="Proteomes" id="UP000433532">
    <property type="component" value="Unassembled WGS sequence"/>
</dbReference>
<dbReference type="EMBL" id="WOAD01000027">
    <property type="protein sequence ID" value="MUI38218.1"/>
    <property type="molecule type" value="Genomic_DNA"/>
</dbReference>
<protein>
    <submittedName>
        <fullName evidence="4">Uncharacterized protein</fullName>
    </submittedName>
</protein>
<reference evidence="5" key="5">
    <citation type="submission" date="2023-06" db="EMBL/GenBank/DDBJ databases">
        <authorList>
            <consortium name="Clinical and Environmental Microbiology Branch: Whole genome sequencing antimicrobial resistance pathogens in the healthcare setting"/>
        </authorList>
    </citation>
    <scope>NUCLEOTIDE SEQUENCE</scope>
    <source>
        <strain evidence="5">2021CK-01020</strain>
    </source>
</reference>
<evidence type="ECO:0000313" key="7">
    <source>
        <dbReference type="Proteomes" id="UP000433532"/>
    </source>
</evidence>
<evidence type="ECO:0000313" key="8">
    <source>
        <dbReference type="Proteomes" id="UP000644192"/>
    </source>
</evidence>
<dbReference type="KEGG" id="paeb:NCGM1900_4208"/>
<name>A0A080V3N0_PSEAI</name>
<reference evidence="4" key="4">
    <citation type="submission" date="2020-01" db="EMBL/GenBank/DDBJ databases">
        <title>Bacteria Cultured from War Wounds Associated with the Conflict in Eastern Ukraine.</title>
        <authorList>
            <person name="Snesrud E."/>
            <person name="Galac M.R."/>
            <person name="Mc Gann P."/>
            <person name="Valentine K."/>
            <person name="Viacheslav K."/>
        </authorList>
    </citation>
    <scope>NUCLEOTIDE SEQUENCE</scope>
    <source>
        <strain evidence="4">VNMU148</strain>
    </source>
</reference>
<evidence type="ECO:0000256" key="1">
    <source>
        <dbReference type="SAM" id="MobiDB-lite"/>
    </source>
</evidence>
<reference evidence="6" key="2">
    <citation type="submission" date="2015-06" db="EMBL/GenBank/DDBJ databases">
        <authorList>
            <person name="Radhakrishnan Rajesh"/>
            <person name="Underwood Anthony"/>
            <person name="Al-Shahib Ali"/>
        </authorList>
    </citation>
    <scope>NUCLEOTIDE SEQUENCE [LARGE SCALE GENOMIC DNA]</scope>
    <source>
        <strain evidence="6">P19_London_7_VIM_2_05_10</strain>
    </source>
</reference>
<evidence type="ECO:0000313" key="6">
    <source>
        <dbReference type="Proteomes" id="UP000045039"/>
    </source>
</evidence>
<feature type="compositionally biased region" description="Basic and acidic residues" evidence="1">
    <location>
        <begin position="38"/>
        <end position="47"/>
    </location>
</feature>
<dbReference type="Proteomes" id="UP000644192">
    <property type="component" value="Unassembled WGS sequence"/>
</dbReference>
<dbReference type="AlphaFoldDB" id="A0A080V3N0"/>
<reference evidence="2" key="1">
    <citation type="submission" date="2015-06" db="EMBL/GenBank/DDBJ databases">
        <authorList>
            <person name="Radhakrishnan R."/>
            <person name="Underwood A."/>
            <person name="Al-Shahib A."/>
        </authorList>
    </citation>
    <scope>NUCLEOTIDE SEQUENCE</scope>
    <source>
        <strain evidence="2">P19_London_7_VIM_2_05_10</strain>
    </source>
</reference>
<dbReference type="EMBL" id="WXZT01000028">
    <property type="protein sequence ID" value="MZZ16451.1"/>
    <property type="molecule type" value="Genomic_DNA"/>
</dbReference>
<dbReference type="EMBL" id="CVVU01000232">
    <property type="protein sequence ID" value="CRP60942.1"/>
    <property type="molecule type" value="Genomic_DNA"/>
</dbReference>
<evidence type="ECO:0000313" key="4">
    <source>
        <dbReference type="EMBL" id="MZZ16451.1"/>
    </source>
</evidence>
<reference evidence="5" key="6">
    <citation type="submission" date="2023-10" db="EMBL/GenBank/DDBJ databases">
        <title>Pathogen: clinical or host-associated sample.</title>
        <authorList>
            <person name="Hergert J."/>
            <person name="Casey R."/>
            <person name="Wagner J."/>
            <person name="Young E.L."/>
            <person name="Oakeson K.F."/>
        </authorList>
    </citation>
    <scope>NUCLEOTIDE SEQUENCE</scope>
    <source>
        <strain evidence="5">2021CK-01020</strain>
    </source>
</reference>
<accession>A0A080V3N0</accession>
<dbReference type="Proteomes" id="UP001297540">
    <property type="component" value="Chromosome"/>
</dbReference>
<feature type="region of interest" description="Disordered" evidence="1">
    <location>
        <begin position="25"/>
        <end position="47"/>
    </location>
</feature>
<dbReference type="EMBL" id="CP136986">
    <property type="protein sequence ID" value="WOS81056.1"/>
    <property type="molecule type" value="Genomic_DNA"/>
</dbReference>
<organism evidence="4 8">
    <name type="scientific">Pseudomonas aeruginosa</name>
    <dbReference type="NCBI Taxonomy" id="287"/>
    <lineage>
        <taxon>Bacteria</taxon>
        <taxon>Pseudomonadati</taxon>
        <taxon>Pseudomonadota</taxon>
        <taxon>Gammaproteobacteria</taxon>
        <taxon>Pseudomonadales</taxon>
        <taxon>Pseudomonadaceae</taxon>
        <taxon>Pseudomonas</taxon>
    </lineage>
</organism>
<reference evidence="3 7" key="3">
    <citation type="submission" date="2019-11" db="EMBL/GenBank/DDBJ databases">
        <title>Genomes of ocular Pseudomonas aeruginosa isolates.</title>
        <authorList>
            <person name="Khan M."/>
            <person name="Rice S.A."/>
            <person name="Willcox M.D.P."/>
            <person name="Stapleton F."/>
        </authorList>
    </citation>
    <scope>NUCLEOTIDE SEQUENCE [LARGE SCALE GENOMIC DNA]</scope>
    <source>
        <strain evidence="3 7">PA221</strain>
    </source>
</reference>
<evidence type="ECO:0000313" key="3">
    <source>
        <dbReference type="EMBL" id="MUI38218.1"/>
    </source>
</evidence>
<evidence type="ECO:0000313" key="5">
    <source>
        <dbReference type="EMBL" id="WOS81056.1"/>
    </source>
</evidence>
<proteinExistence type="predicted"/>